<accession>A0A024GGJ1</accession>
<protein>
    <recommendedName>
        <fullName evidence="8">RWP-RK domain-containing protein</fullName>
    </recommendedName>
</protein>
<dbReference type="PANTHER" id="PTHR46373">
    <property type="entry name" value="PROTEIN RKD4"/>
    <property type="match status" value="1"/>
</dbReference>
<dbReference type="AlphaFoldDB" id="A0A024GGJ1"/>
<proteinExistence type="predicted"/>
<dbReference type="PANTHER" id="PTHR46373:SF2">
    <property type="entry name" value="RWP-RK DOMAIN-CONTAINING PROTEIN"/>
    <property type="match status" value="1"/>
</dbReference>
<keyword evidence="5" id="KW-0804">Transcription</keyword>
<dbReference type="GO" id="GO:0003700">
    <property type="term" value="F:DNA-binding transcription factor activity"/>
    <property type="evidence" value="ECO:0007669"/>
    <property type="project" value="InterPro"/>
</dbReference>
<keyword evidence="6" id="KW-0539">Nucleus</keyword>
<evidence type="ECO:0000256" key="5">
    <source>
        <dbReference type="ARBA" id="ARBA00023163"/>
    </source>
</evidence>
<feature type="domain" description="RWP-RK" evidence="8">
    <location>
        <begin position="149"/>
        <end position="232"/>
    </location>
</feature>
<sequence length="499" mass="54307">MPKDQSAPGHMRIDCSGSTHRFPISPQQITSTDYESNQFFVESDKCSLDTDTNDFILAKTANDPRGFSDLEDVWNMSQHHLRPFNSSPRELASSAASTSAPSSASLSSNLNPACLSSFCSNTSGGESESCSQTSYNTSISLSRPSLDLASSNPGKKSTNAFPLACSFEAFSHHFHLPLKVAAEKFGVRATAFKKRCRAIGIRHWPYRKVRSLKRSIQELGRCKEDGTINEKQKHQFQNFKIQLDKLLSPETYGIDRHKRMVRFQFNEDDDTIDSGDEDASTSSPNVQATFTDCSITSIKLNDAKMSRAIARSGRRGKTSLTSCGLNKTDAMLSGADPNPMASVSVRFANPNEFGFESYDNLFGDFKRESHLGFDDFAGTDYSSGQCFIDSSIGTHEDLFLPSIRSPTGCGHSNQFPSSSASSILVPPCSTSNPVYTNLSPLPASASIVMSPSVPSVTFATSQHSTATNITTTTSASVSDHIFDDDDMFLQLSPDCGCIV</sequence>
<dbReference type="EMBL" id="CAIX01000104">
    <property type="protein sequence ID" value="CCI45660.1"/>
    <property type="molecule type" value="Genomic_DNA"/>
</dbReference>
<dbReference type="Pfam" id="PF02042">
    <property type="entry name" value="RWP-RK"/>
    <property type="match status" value="1"/>
</dbReference>
<evidence type="ECO:0000256" key="1">
    <source>
        <dbReference type="ARBA" id="ARBA00004049"/>
    </source>
</evidence>
<gene>
    <name evidence="9" type="ORF">BN9_065570</name>
</gene>
<comment type="caution">
    <text evidence="9">The sequence shown here is derived from an EMBL/GenBank/DDBJ whole genome shotgun (WGS) entry which is preliminary data.</text>
</comment>
<feature type="region of interest" description="Disordered" evidence="7">
    <location>
        <begin position="1"/>
        <end position="25"/>
    </location>
</feature>
<reference evidence="9 10" key="1">
    <citation type="submission" date="2012-05" db="EMBL/GenBank/DDBJ databases">
        <title>Recombination and specialization in a pathogen metapopulation.</title>
        <authorList>
            <person name="Gardiner A."/>
            <person name="Kemen E."/>
            <person name="Schultz-Larsen T."/>
            <person name="MacLean D."/>
            <person name="Van Oosterhout C."/>
            <person name="Jones J.D.G."/>
        </authorList>
    </citation>
    <scope>NUCLEOTIDE SEQUENCE [LARGE SCALE GENOMIC DNA]</scope>
    <source>
        <strain evidence="9 10">Ac Nc2</strain>
    </source>
</reference>
<dbReference type="Proteomes" id="UP000053237">
    <property type="component" value="Unassembled WGS sequence"/>
</dbReference>
<evidence type="ECO:0000256" key="3">
    <source>
        <dbReference type="ARBA" id="ARBA00023054"/>
    </source>
</evidence>
<evidence type="ECO:0000313" key="9">
    <source>
        <dbReference type="EMBL" id="CCI45660.1"/>
    </source>
</evidence>
<keyword evidence="10" id="KW-1185">Reference proteome</keyword>
<dbReference type="InterPro" id="IPR003035">
    <property type="entry name" value="RWP-RK_dom"/>
</dbReference>
<evidence type="ECO:0000256" key="6">
    <source>
        <dbReference type="ARBA" id="ARBA00023242"/>
    </source>
</evidence>
<dbReference type="GO" id="GO:0003677">
    <property type="term" value="F:DNA binding"/>
    <property type="evidence" value="ECO:0007669"/>
    <property type="project" value="UniProtKB-KW"/>
</dbReference>
<comment type="function">
    <text evidence="1">Putative transcription factor.</text>
</comment>
<evidence type="ECO:0000256" key="2">
    <source>
        <dbReference type="ARBA" id="ARBA00023015"/>
    </source>
</evidence>
<dbReference type="PROSITE" id="PS51519">
    <property type="entry name" value="RWP_RK"/>
    <property type="match status" value="1"/>
</dbReference>
<name>A0A024GGJ1_9STRA</name>
<evidence type="ECO:0000313" key="10">
    <source>
        <dbReference type="Proteomes" id="UP000053237"/>
    </source>
</evidence>
<evidence type="ECO:0000256" key="4">
    <source>
        <dbReference type="ARBA" id="ARBA00023125"/>
    </source>
</evidence>
<dbReference type="InterPro" id="IPR044607">
    <property type="entry name" value="RKD-like"/>
</dbReference>
<dbReference type="InParanoid" id="A0A024GGJ1"/>
<evidence type="ECO:0000256" key="7">
    <source>
        <dbReference type="SAM" id="MobiDB-lite"/>
    </source>
</evidence>
<keyword evidence="3" id="KW-0175">Coiled coil</keyword>
<keyword evidence="4" id="KW-0238">DNA-binding</keyword>
<organism evidence="9 10">
    <name type="scientific">Albugo candida</name>
    <dbReference type="NCBI Taxonomy" id="65357"/>
    <lineage>
        <taxon>Eukaryota</taxon>
        <taxon>Sar</taxon>
        <taxon>Stramenopiles</taxon>
        <taxon>Oomycota</taxon>
        <taxon>Peronosporomycetes</taxon>
        <taxon>Albuginales</taxon>
        <taxon>Albuginaceae</taxon>
        <taxon>Albugo</taxon>
    </lineage>
</organism>
<dbReference type="OrthoDB" id="6270329at2759"/>
<evidence type="ECO:0000259" key="8">
    <source>
        <dbReference type="PROSITE" id="PS51519"/>
    </source>
</evidence>
<keyword evidence="2" id="KW-0805">Transcription regulation</keyword>